<feature type="compositionally biased region" description="Acidic residues" evidence="4">
    <location>
        <begin position="207"/>
        <end position="222"/>
    </location>
</feature>
<accession>L1JAD0</accession>
<evidence type="ECO:0000259" key="6">
    <source>
        <dbReference type="PROSITE" id="PS50102"/>
    </source>
</evidence>
<organism evidence="8">
    <name type="scientific">Guillardia theta (strain CCMP2712)</name>
    <name type="common">Cryptophyte</name>
    <dbReference type="NCBI Taxonomy" id="905079"/>
    <lineage>
        <taxon>Eukaryota</taxon>
        <taxon>Cryptophyceae</taxon>
        <taxon>Pyrenomonadales</taxon>
        <taxon>Geminigeraceae</taxon>
        <taxon>Guillardia</taxon>
    </lineage>
</organism>
<dbReference type="GO" id="GO:0005634">
    <property type="term" value="C:nucleus"/>
    <property type="evidence" value="ECO:0007669"/>
    <property type="project" value="TreeGrafter"/>
</dbReference>
<dbReference type="PROSITE" id="PS50800">
    <property type="entry name" value="SAP"/>
    <property type="match status" value="1"/>
</dbReference>
<dbReference type="InterPro" id="IPR036361">
    <property type="entry name" value="SAP_dom_sf"/>
</dbReference>
<gene>
    <name evidence="8" type="ORF">GUITHDRAFT_139057</name>
</gene>
<evidence type="ECO:0000256" key="5">
    <source>
        <dbReference type="SAM" id="SignalP"/>
    </source>
</evidence>
<dbReference type="Proteomes" id="UP000011087">
    <property type="component" value="Unassembled WGS sequence"/>
</dbReference>
<evidence type="ECO:0000256" key="1">
    <source>
        <dbReference type="ARBA" id="ARBA00022553"/>
    </source>
</evidence>
<keyword evidence="3" id="KW-0694">RNA-binding</keyword>
<dbReference type="PaxDb" id="55529-EKX45503"/>
<feature type="region of interest" description="Disordered" evidence="4">
    <location>
        <begin position="322"/>
        <end position="346"/>
    </location>
</feature>
<keyword evidence="5" id="KW-0732">Signal</keyword>
<sequence>MSTIPFLLLVLGFLGLSESFNLPWARTSLPLRTTACRRPPQAVLLKCMSSDMTELNKLTVAQLKEKLVTLGEQPTSRMKKAELIERISSIAGEGASSTLSSSEEDGERQEGGGETAGMSSGGTMDLSSMTVTKLKNELKSRGLKTSGVKAELQERLAKAMEEEEEGAELKIPDPHLAAVLAESDEDQSWGAQAYGEEGETEVKSSGVEEDSGEQEESEEEDDAKFAELDTDQIFVRGISFKARPLDLVDFFESQCGTVTKIEGMFMGGKASGRAWVTFEDKLSASEALKLGNQTILDRTIEIYPPWSRPARQAMRMVTEGQGIKPERRPSGMRERQNPRFSSPRNSKVNSIFIGKIPLGADKRDIEEAIADFRGSLGCGWE</sequence>
<reference evidence="9" key="3">
    <citation type="submission" date="2016-03" db="UniProtKB">
        <authorList>
            <consortium name="EnsemblProtists"/>
        </authorList>
    </citation>
    <scope>IDENTIFICATION</scope>
</reference>
<dbReference type="InterPro" id="IPR003034">
    <property type="entry name" value="SAP_dom"/>
</dbReference>
<dbReference type="SUPFAM" id="SSF68906">
    <property type="entry name" value="SAP domain"/>
    <property type="match status" value="1"/>
</dbReference>
<evidence type="ECO:0000259" key="7">
    <source>
        <dbReference type="PROSITE" id="PS50800"/>
    </source>
</evidence>
<dbReference type="InterPro" id="IPR000504">
    <property type="entry name" value="RRM_dom"/>
</dbReference>
<dbReference type="InterPro" id="IPR035979">
    <property type="entry name" value="RBD_domain_sf"/>
</dbReference>
<evidence type="ECO:0000256" key="3">
    <source>
        <dbReference type="PROSITE-ProRule" id="PRU00176"/>
    </source>
</evidence>
<evidence type="ECO:0000313" key="10">
    <source>
        <dbReference type="Proteomes" id="UP000011087"/>
    </source>
</evidence>
<dbReference type="Pfam" id="PF02037">
    <property type="entry name" value="SAP"/>
    <property type="match status" value="1"/>
</dbReference>
<dbReference type="SMART" id="SM00513">
    <property type="entry name" value="SAP"/>
    <property type="match status" value="2"/>
</dbReference>
<evidence type="ECO:0000256" key="4">
    <source>
        <dbReference type="SAM" id="MobiDB-lite"/>
    </source>
</evidence>
<evidence type="ECO:0000313" key="9">
    <source>
        <dbReference type="EnsemblProtists" id="EKX45503"/>
    </source>
</evidence>
<dbReference type="EnsemblProtists" id="EKX45503">
    <property type="protein sequence ID" value="EKX45503"/>
    <property type="gene ID" value="GUITHDRAFT_139057"/>
</dbReference>
<feature type="signal peptide" evidence="5">
    <location>
        <begin position="1"/>
        <end position="19"/>
    </location>
</feature>
<feature type="compositionally biased region" description="Basic and acidic residues" evidence="4">
    <location>
        <begin position="324"/>
        <end position="337"/>
    </location>
</feature>
<dbReference type="RefSeq" id="XP_005832483.1">
    <property type="nucleotide sequence ID" value="XM_005832426.1"/>
</dbReference>
<dbReference type="SMART" id="SM00360">
    <property type="entry name" value="RRM"/>
    <property type="match status" value="1"/>
</dbReference>
<keyword evidence="1" id="KW-0597">Phosphoprotein</keyword>
<evidence type="ECO:0000256" key="2">
    <source>
        <dbReference type="ARBA" id="ARBA00046328"/>
    </source>
</evidence>
<dbReference type="EMBL" id="JH992999">
    <property type="protein sequence ID" value="EKX45503.1"/>
    <property type="molecule type" value="Genomic_DNA"/>
</dbReference>
<comment type="similarity">
    <text evidence="2">Belongs to the SAP domain-containing ribonucleoprotein family.</text>
</comment>
<protein>
    <recommendedName>
        <fullName evidence="11">SAP domain-containing protein</fullName>
    </recommendedName>
</protein>
<keyword evidence="10" id="KW-1185">Reference proteome</keyword>
<dbReference type="GO" id="GO:0003723">
    <property type="term" value="F:RNA binding"/>
    <property type="evidence" value="ECO:0007669"/>
    <property type="project" value="UniProtKB-UniRule"/>
</dbReference>
<dbReference type="PANTHER" id="PTHR46551">
    <property type="entry name" value="SAP DOMAIN-CONTAINING RIBONUCLEOPROTEIN"/>
    <property type="match status" value="1"/>
</dbReference>
<dbReference type="SUPFAM" id="SSF54928">
    <property type="entry name" value="RNA-binding domain, RBD"/>
    <property type="match status" value="1"/>
</dbReference>
<dbReference type="GeneID" id="17302152"/>
<dbReference type="HOGENOM" id="CLU_726563_0_0_1"/>
<reference evidence="8 10" key="1">
    <citation type="journal article" date="2012" name="Nature">
        <title>Algal genomes reveal evolutionary mosaicism and the fate of nucleomorphs.</title>
        <authorList>
            <consortium name="DOE Joint Genome Institute"/>
            <person name="Curtis B.A."/>
            <person name="Tanifuji G."/>
            <person name="Burki F."/>
            <person name="Gruber A."/>
            <person name="Irimia M."/>
            <person name="Maruyama S."/>
            <person name="Arias M.C."/>
            <person name="Ball S.G."/>
            <person name="Gile G.H."/>
            <person name="Hirakawa Y."/>
            <person name="Hopkins J.F."/>
            <person name="Kuo A."/>
            <person name="Rensing S.A."/>
            <person name="Schmutz J."/>
            <person name="Symeonidi A."/>
            <person name="Elias M."/>
            <person name="Eveleigh R.J."/>
            <person name="Herman E.K."/>
            <person name="Klute M.J."/>
            <person name="Nakayama T."/>
            <person name="Obornik M."/>
            <person name="Reyes-Prieto A."/>
            <person name="Armbrust E.V."/>
            <person name="Aves S.J."/>
            <person name="Beiko R.G."/>
            <person name="Coutinho P."/>
            <person name="Dacks J.B."/>
            <person name="Durnford D.G."/>
            <person name="Fast N.M."/>
            <person name="Green B.R."/>
            <person name="Grisdale C.J."/>
            <person name="Hempel F."/>
            <person name="Henrissat B."/>
            <person name="Hoppner M.P."/>
            <person name="Ishida K."/>
            <person name="Kim E."/>
            <person name="Koreny L."/>
            <person name="Kroth P.G."/>
            <person name="Liu Y."/>
            <person name="Malik S.B."/>
            <person name="Maier U.G."/>
            <person name="McRose D."/>
            <person name="Mock T."/>
            <person name="Neilson J.A."/>
            <person name="Onodera N.T."/>
            <person name="Poole A.M."/>
            <person name="Pritham E.J."/>
            <person name="Richards T.A."/>
            <person name="Rocap G."/>
            <person name="Roy S.W."/>
            <person name="Sarai C."/>
            <person name="Schaack S."/>
            <person name="Shirato S."/>
            <person name="Slamovits C.H."/>
            <person name="Spencer D.F."/>
            <person name="Suzuki S."/>
            <person name="Worden A.Z."/>
            <person name="Zauner S."/>
            <person name="Barry K."/>
            <person name="Bell C."/>
            <person name="Bharti A.K."/>
            <person name="Crow J.A."/>
            <person name="Grimwood J."/>
            <person name="Kramer R."/>
            <person name="Lindquist E."/>
            <person name="Lucas S."/>
            <person name="Salamov A."/>
            <person name="McFadden G.I."/>
            <person name="Lane C.E."/>
            <person name="Keeling P.J."/>
            <person name="Gray M.W."/>
            <person name="Grigoriev I.V."/>
            <person name="Archibald J.M."/>
        </authorList>
    </citation>
    <scope>NUCLEOTIDE SEQUENCE</scope>
    <source>
        <strain evidence="8 10">CCMP2712</strain>
    </source>
</reference>
<evidence type="ECO:0008006" key="11">
    <source>
        <dbReference type="Google" id="ProtNLM"/>
    </source>
</evidence>
<feature type="region of interest" description="Disordered" evidence="4">
    <location>
        <begin position="93"/>
        <end position="126"/>
    </location>
</feature>
<feature type="domain" description="SAP" evidence="7">
    <location>
        <begin position="126"/>
        <end position="160"/>
    </location>
</feature>
<feature type="chain" id="PRO_5008771105" description="SAP domain-containing protein" evidence="5">
    <location>
        <begin position="20"/>
        <end position="381"/>
    </location>
</feature>
<dbReference type="PROSITE" id="PS50102">
    <property type="entry name" value="RRM"/>
    <property type="match status" value="1"/>
</dbReference>
<dbReference type="Gene3D" id="3.30.70.330">
    <property type="match status" value="1"/>
</dbReference>
<dbReference type="InterPro" id="IPR012677">
    <property type="entry name" value="Nucleotide-bd_a/b_plait_sf"/>
</dbReference>
<proteinExistence type="inferred from homology"/>
<dbReference type="PANTHER" id="PTHR46551:SF1">
    <property type="entry name" value="SAP DOMAIN-CONTAINING RIBONUCLEOPROTEIN"/>
    <property type="match status" value="1"/>
</dbReference>
<dbReference type="Gene3D" id="1.10.720.30">
    <property type="entry name" value="SAP domain"/>
    <property type="match status" value="1"/>
</dbReference>
<name>L1JAD0_GUITC</name>
<reference evidence="10" key="2">
    <citation type="submission" date="2012-11" db="EMBL/GenBank/DDBJ databases">
        <authorList>
            <person name="Kuo A."/>
            <person name="Curtis B.A."/>
            <person name="Tanifuji G."/>
            <person name="Burki F."/>
            <person name="Gruber A."/>
            <person name="Irimia M."/>
            <person name="Maruyama S."/>
            <person name="Arias M.C."/>
            <person name="Ball S.G."/>
            <person name="Gile G.H."/>
            <person name="Hirakawa Y."/>
            <person name="Hopkins J.F."/>
            <person name="Rensing S.A."/>
            <person name="Schmutz J."/>
            <person name="Symeonidi A."/>
            <person name="Elias M."/>
            <person name="Eveleigh R.J."/>
            <person name="Herman E.K."/>
            <person name="Klute M.J."/>
            <person name="Nakayama T."/>
            <person name="Obornik M."/>
            <person name="Reyes-Prieto A."/>
            <person name="Armbrust E.V."/>
            <person name="Aves S.J."/>
            <person name="Beiko R.G."/>
            <person name="Coutinho P."/>
            <person name="Dacks J.B."/>
            <person name="Durnford D.G."/>
            <person name="Fast N.M."/>
            <person name="Green B.R."/>
            <person name="Grisdale C."/>
            <person name="Hempe F."/>
            <person name="Henrissat B."/>
            <person name="Hoppner M.P."/>
            <person name="Ishida K.-I."/>
            <person name="Kim E."/>
            <person name="Koreny L."/>
            <person name="Kroth P.G."/>
            <person name="Liu Y."/>
            <person name="Malik S.-B."/>
            <person name="Maier U.G."/>
            <person name="McRose D."/>
            <person name="Mock T."/>
            <person name="Neilson J.A."/>
            <person name="Onodera N.T."/>
            <person name="Poole A.M."/>
            <person name="Pritham E.J."/>
            <person name="Richards T.A."/>
            <person name="Rocap G."/>
            <person name="Roy S.W."/>
            <person name="Sarai C."/>
            <person name="Schaack S."/>
            <person name="Shirato S."/>
            <person name="Slamovits C.H."/>
            <person name="Spencer D.F."/>
            <person name="Suzuki S."/>
            <person name="Worden A.Z."/>
            <person name="Zauner S."/>
            <person name="Barry K."/>
            <person name="Bell C."/>
            <person name="Bharti A.K."/>
            <person name="Crow J.A."/>
            <person name="Grimwood J."/>
            <person name="Kramer R."/>
            <person name="Lindquist E."/>
            <person name="Lucas S."/>
            <person name="Salamov A."/>
            <person name="McFadden G.I."/>
            <person name="Lane C.E."/>
            <person name="Keeling P.J."/>
            <person name="Gray M.W."/>
            <person name="Grigoriev I.V."/>
            <person name="Archibald J.M."/>
        </authorList>
    </citation>
    <scope>NUCLEOTIDE SEQUENCE</scope>
    <source>
        <strain evidence="10">CCMP2712</strain>
    </source>
</reference>
<evidence type="ECO:0000313" key="8">
    <source>
        <dbReference type="EMBL" id="EKX45503.1"/>
    </source>
</evidence>
<dbReference type="InterPro" id="IPR052240">
    <property type="entry name" value="SAP_domain_ribonucleoprotein"/>
</dbReference>
<feature type="domain" description="RRM" evidence="6">
    <location>
        <begin position="231"/>
        <end position="302"/>
    </location>
</feature>
<feature type="region of interest" description="Disordered" evidence="4">
    <location>
        <begin position="195"/>
        <end position="226"/>
    </location>
</feature>
<dbReference type="Pfam" id="PF00076">
    <property type="entry name" value="RRM_1"/>
    <property type="match status" value="1"/>
</dbReference>
<dbReference type="AlphaFoldDB" id="L1JAD0"/>
<dbReference type="KEGG" id="gtt:GUITHDRAFT_139057"/>
<dbReference type="GO" id="GO:0016973">
    <property type="term" value="P:poly(A)+ mRNA export from nucleus"/>
    <property type="evidence" value="ECO:0007669"/>
    <property type="project" value="TreeGrafter"/>
</dbReference>